<name>A0A9W8DSY3_9FUNG</name>
<comment type="caution">
    <text evidence="5">The sequence shown here is derived from an EMBL/GenBank/DDBJ whole genome shotgun (WGS) entry which is preliminary data.</text>
</comment>
<dbReference type="EMBL" id="JANBPU010000073">
    <property type="protein sequence ID" value="KAJ1917373.1"/>
    <property type="molecule type" value="Genomic_DNA"/>
</dbReference>
<dbReference type="Pfam" id="PF13639">
    <property type="entry name" value="zf-RING_2"/>
    <property type="match status" value="1"/>
</dbReference>
<feature type="compositionally biased region" description="Polar residues" evidence="2">
    <location>
        <begin position="314"/>
        <end position="325"/>
    </location>
</feature>
<evidence type="ECO:0000256" key="2">
    <source>
        <dbReference type="SAM" id="MobiDB-lite"/>
    </source>
</evidence>
<keyword evidence="3" id="KW-0472">Membrane</keyword>
<dbReference type="Proteomes" id="UP001150538">
    <property type="component" value="Unassembled WGS sequence"/>
</dbReference>
<evidence type="ECO:0000259" key="4">
    <source>
        <dbReference type="PROSITE" id="PS50089"/>
    </source>
</evidence>
<keyword evidence="1" id="KW-0479">Metal-binding</keyword>
<dbReference type="InterPro" id="IPR001841">
    <property type="entry name" value="Znf_RING"/>
</dbReference>
<protein>
    <recommendedName>
        <fullName evidence="4">RING-type domain-containing protein</fullName>
    </recommendedName>
</protein>
<feature type="compositionally biased region" description="Polar residues" evidence="2">
    <location>
        <begin position="84"/>
        <end position="97"/>
    </location>
</feature>
<dbReference type="InterPro" id="IPR013083">
    <property type="entry name" value="Znf_RING/FYVE/PHD"/>
</dbReference>
<keyword evidence="1" id="KW-0863">Zinc-finger</keyword>
<dbReference type="OrthoDB" id="8062037at2759"/>
<feature type="compositionally biased region" description="Basic and acidic residues" evidence="2">
    <location>
        <begin position="118"/>
        <end position="139"/>
    </location>
</feature>
<feature type="domain" description="RING-type" evidence="4">
    <location>
        <begin position="666"/>
        <end position="711"/>
    </location>
</feature>
<feature type="region of interest" description="Disordered" evidence="2">
    <location>
        <begin position="603"/>
        <end position="626"/>
    </location>
</feature>
<keyword evidence="3" id="KW-1133">Transmembrane helix</keyword>
<evidence type="ECO:0000313" key="6">
    <source>
        <dbReference type="Proteomes" id="UP001150538"/>
    </source>
</evidence>
<dbReference type="PANTHER" id="PTHR22765">
    <property type="entry name" value="RING FINGER AND PROTEASE ASSOCIATED DOMAIN-CONTAINING"/>
    <property type="match status" value="1"/>
</dbReference>
<feature type="transmembrane region" description="Helical" evidence="3">
    <location>
        <begin position="15"/>
        <end position="39"/>
    </location>
</feature>
<dbReference type="PROSITE" id="PS50089">
    <property type="entry name" value="ZF_RING_2"/>
    <property type="match status" value="1"/>
</dbReference>
<dbReference type="SUPFAM" id="SSF57850">
    <property type="entry name" value="RING/U-box"/>
    <property type="match status" value="1"/>
</dbReference>
<dbReference type="SMART" id="SM00184">
    <property type="entry name" value="RING"/>
    <property type="match status" value="1"/>
</dbReference>
<feature type="region of interest" description="Disordered" evidence="2">
    <location>
        <begin position="62"/>
        <end position="139"/>
    </location>
</feature>
<dbReference type="AlphaFoldDB" id="A0A9W8DSY3"/>
<keyword evidence="6" id="KW-1185">Reference proteome</keyword>
<evidence type="ECO:0000313" key="5">
    <source>
        <dbReference type="EMBL" id="KAJ1917373.1"/>
    </source>
</evidence>
<keyword evidence="3" id="KW-0812">Transmembrane</keyword>
<dbReference type="CDD" id="cd16454">
    <property type="entry name" value="RING-H2_PA-TM-RING"/>
    <property type="match status" value="1"/>
</dbReference>
<dbReference type="Gene3D" id="3.30.40.10">
    <property type="entry name" value="Zinc/RING finger domain, C3HC4 (zinc finger)"/>
    <property type="match status" value="1"/>
</dbReference>
<dbReference type="PANTHER" id="PTHR22765:SF434">
    <property type="entry name" value="GB|AAD18119.1-RELATED"/>
    <property type="match status" value="1"/>
</dbReference>
<dbReference type="GO" id="GO:0006511">
    <property type="term" value="P:ubiquitin-dependent protein catabolic process"/>
    <property type="evidence" value="ECO:0007669"/>
    <property type="project" value="TreeGrafter"/>
</dbReference>
<proteinExistence type="predicted"/>
<feature type="compositionally biased region" description="Low complexity" evidence="2">
    <location>
        <begin position="369"/>
        <end position="382"/>
    </location>
</feature>
<keyword evidence="1" id="KW-0862">Zinc</keyword>
<dbReference type="GO" id="GO:0061630">
    <property type="term" value="F:ubiquitin protein ligase activity"/>
    <property type="evidence" value="ECO:0007669"/>
    <property type="project" value="TreeGrafter"/>
</dbReference>
<evidence type="ECO:0000256" key="3">
    <source>
        <dbReference type="SAM" id="Phobius"/>
    </source>
</evidence>
<evidence type="ECO:0000256" key="1">
    <source>
        <dbReference type="PROSITE-ProRule" id="PRU00175"/>
    </source>
</evidence>
<reference evidence="5" key="1">
    <citation type="submission" date="2022-07" db="EMBL/GenBank/DDBJ databases">
        <title>Phylogenomic reconstructions and comparative analyses of Kickxellomycotina fungi.</title>
        <authorList>
            <person name="Reynolds N.K."/>
            <person name="Stajich J.E."/>
            <person name="Barry K."/>
            <person name="Grigoriev I.V."/>
            <person name="Crous P."/>
            <person name="Smith M.E."/>
        </authorList>
    </citation>
    <scope>NUCLEOTIDE SEQUENCE</scope>
    <source>
        <strain evidence="5">NBRC 100468</strain>
    </source>
</reference>
<dbReference type="InterPro" id="IPR051826">
    <property type="entry name" value="E3_ubiquitin-ligase_domain"/>
</dbReference>
<sequence length="720" mass="78116">MASDSSSDNIDRVRLWHYCIGIIVVVVLTFVFILIFVWLHHRNPQRQILCFNRRRRAAGNANDMQSWPRVRNSNGSGGGGGPYSPTTTDTRGHSLTSPRRHSTVVDIPQPNGHNLSPYDRRGTGRDSSRFSEEKTFERRGLSGDQLDVIPVITLDKHNIHALISYPRKSLDRNDKRRSRGNISGVFGLGGKGDDGRASNVSQSTLSRFSSAWLPFGGNSNRNLDGENGNISGTNHYHHYSHQEEHMGYRYLGSCSHDRARLYSRSMDGLENVRNPTTNNRNFGYQGPHNHSFTSVFSRLARKISRISISSFTTSGAGRSVQNSMDYRNGGGGFGSGTSGGANDDSNHVPLPPIPLNVHPLGQLNFGQKNRSSSNSNRPLLPLQLTSTSDLGASASTSSLLPLHEVVEVGLDTEIHNNGATTTTTKRMGGLPSVDAHESSVSYNKNRESLLSAPPTFTKFSFKEDIGVGIVGSVSNSTAADGSSRGSSLDIPTNEGFVLNIKTTKSGIRPNSFNSFGYYHRYLDGIKSNNEIEYQGMLGMTPTKPVPAYNPASINDNESNVADGSGCGESSALSITAVGLVNIATNSNTTATTNTAQLFTIPESTNIPSRPTQQQRPSAPPPVTTVTSFSQPVSPTTPISLIQNSHPNYSQSTLSITSKRTTTLSCCSICIEPFSISQQVRILPCNHVFHKSCIDPWLTNPGRASPVCPLCKQPCYKSPES</sequence>
<organism evidence="5 6">
    <name type="scientific">Mycoemilia scoparia</name>
    <dbReference type="NCBI Taxonomy" id="417184"/>
    <lineage>
        <taxon>Eukaryota</taxon>
        <taxon>Fungi</taxon>
        <taxon>Fungi incertae sedis</taxon>
        <taxon>Zoopagomycota</taxon>
        <taxon>Kickxellomycotina</taxon>
        <taxon>Kickxellomycetes</taxon>
        <taxon>Kickxellales</taxon>
        <taxon>Kickxellaceae</taxon>
        <taxon>Mycoemilia</taxon>
    </lineage>
</organism>
<gene>
    <name evidence="5" type="ORF">H4219_003240</name>
</gene>
<feature type="compositionally biased region" description="Polar residues" evidence="2">
    <location>
        <begin position="603"/>
        <end position="615"/>
    </location>
</feature>
<dbReference type="GO" id="GO:0008270">
    <property type="term" value="F:zinc ion binding"/>
    <property type="evidence" value="ECO:0007669"/>
    <property type="project" value="UniProtKB-KW"/>
</dbReference>
<feature type="compositionally biased region" description="Gly residues" evidence="2">
    <location>
        <begin position="328"/>
        <end position="339"/>
    </location>
</feature>
<feature type="region of interest" description="Disordered" evidence="2">
    <location>
        <begin position="314"/>
        <end position="382"/>
    </location>
</feature>
<accession>A0A9W8DSY3</accession>